<dbReference type="EMBL" id="CP003154">
    <property type="protein sequence ID" value="AFL75124.1"/>
    <property type="molecule type" value="Genomic_DNA"/>
</dbReference>
<gene>
    <name evidence="2" type="ordered locus">Thivi_3249</name>
</gene>
<dbReference type="OrthoDB" id="4228364at2"/>
<dbReference type="HOGENOM" id="CLU_505081_0_0_6"/>
<name>I3YDQ6_THIV6</name>
<dbReference type="eggNOG" id="COG1226">
    <property type="taxonomic scope" value="Bacteria"/>
</dbReference>
<dbReference type="KEGG" id="tvi:Thivi_3249"/>
<feature type="domain" description="Ryanodine receptor Ryr" evidence="1">
    <location>
        <begin position="362"/>
        <end position="427"/>
    </location>
</feature>
<evidence type="ECO:0000313" key="3">
    <source>
        <dbReference type="Proteomes" id="UP000006062"/>
    </source>
</evidence>
<evidence type="ECO:0000259" key="1">
    <source>
        <dbReference type="Pfam" id="PF02026"/>
    </source>
</evidence>
<proteinExistence type="predicted"/>
<evidence type="ECO:0000313" key="2">
    <source>
        <dbReference type="EMBL" id="AFL75124.1"/>
    </source>
</evidence>
<protein>
    <submittedName>
        <fullName evidence="2">RyR domain protein</fullName>
    </submittedName>
</protein>
<accession>I3YDQ6</accession>
<keyword evidence="3" id="KW-1185">Reference proteome</keyword>
<dbReference type="STRING" id="765911.Thivi_3249"/>
<dbReference type="Gene3D" id="6.20.350.10">
    <property type="match status" value="1"/>
</dbReference>
<dbReference type="Pfam" id="PF02026">
    <property type="entry name" value="RyR"/>
    <property type="match status" value="1"/>
</dbReference>
<dbReference type="RefSeq" id="WP_014779535.1">
    <property type="nucleotide sequence ID" value="NC_018012.1"/>
</dbReference>
<dbReference type="InterPro" id="IPR003032">
    <property type="entry name" value="Ryanodine_rcpt"/>
</dbReference>
<dbReference type="AlphaFoldDB" id="I3YDQ6"/>
<dbReference type="Proteomes" id="UP000006062">
    <property type="component" value="Chromosome"/>
</dbReference>
<reference evidence="2 3" key="1">
    <citation type="submission" date="2012-06" db="EMBL/GenBank/DDBJ databases">
        <title>Complete sequence of Thiocystis violascens DSM 198.</title>
        <authorList>
            <consortium name="US DOE Joint Genome Institute"/>
            <person name="Lucas S."/>
            <person name="Han J."/>
            <person name="Lapidus A."/>
            <person name="Cheng J.-F."/>
            <person name="Goodwin L."/>
            <person name="Pitluck S."/>
            <person name="Peters L."/>
            <person name="Ovchinnikova G."/>
            <person name="Teshima H."/>
            <person name="Detter J.C."/>
            <person name="Han C."/>
            <person name="Tapia R."/>
            <person name="Land M."/>
            <person name="Hauser L."/>
            <person name="Kyrpides N."/>
            <person name="Ivanova N."/>
            <person name="Pagani I."/>
            <person name="Vogl K."/>
            <person name="Liu Z."/>
            <person name="Frigaard N.-U."/>
            <person name="Bryant D."/>
            <person name="Woyke T."/>
        </authorList>
    </citation>
    <scope>NUCLEOTIDE SEQUENCE [LARGE SCALE GENOMIC DNA]</scope>
    <source>
        <strain evidence="3">ATCC 17096 / DSM 198 / 6111</strain>
    </source>
</reference>
<sequence length="582" mass="63459">MLFGPSLIHVCGSEPLASRVVAGLRADGRRVRLVSPDQLTTLKPARIRTLILADPPDPAGLIAAFATRLAQIRRGFGAEPVRLILMHLADPPPPLPDLNLGGRLRLETFAIENRAMRALLARWPLHSGMDPPFGQVPHLLIAGFTPSAGAFLVQALRLIHYADARPRVSILCDDTARAAARFQADYPQADQVAEIRFAPLASPPLKDTPAVTLALVCQDAPGPEGLRVARALVQTIARAQRASPPILLEIGDDEARGDIADWDGQIIPFSSLREVCRPEVLLDGLGDEAARTIHEYYCDSIAAQGRDPGTEPAGEPWPRLATSYRQANRHQADHLWAKLAVTDCRAVAEEMVDAFAFTPLEVERLALIEHRRWAADRSLDGWSYAPVRDNARKHHPQLIPYAELSEPMKDLDRFAVRGVPNLLARSGLGVVRLLIVGIPAPGAGSVSGKRLRTLTRLVLERLVARYPDRALVFAATLADPATRQVARQALDQSGAGLFWLLSQPIDELLAAQPDAAARRDLLELAARAERRIALDGEGELARWFAARAEIVIALGAIAPMAEPVRRVTLAAGWAGLDWNFEY</sequence>
<organism evidence="2 3">
    <name type="scientific">Thiocystis violascens (strain ATCC 17096 / DSM 198 / 6111)</name>
    <name type="common">Chromatium violascens</name>
    <dbReference type="NCBI Taxonomy" id="765911"/>
    <lineage>
        <taxon>Bacteria</taxon>
        <taxon>Pseudomonadati</taxon>
        <taxon>Pseudomonadota</taxon>
        <taxon>Gammaproteobacteria</taxon>
        <taxon>Chromatiales</taxon>
        <taxon>Chromatiaceae</taxon>
        <taxon>Thiocystis</taxon>
    </lineage>
</organism>